<keyword evidence="2" id="KW-1185">Reference proteome</keyword>
<evidence type="ECO:0000313" key="1">
    <source>
        <dbReference type="EMBL" id="KAF2656801.1"/>
    </source>
</evidence>
<sequence>MSAPPTKALPARSRTAMTRVLAERDRFETLKELSSQALFFDKDAPSTRQHRACTRANFEYFMELEYSVAPEDYSAMYDISTITERTKEFLAVYALSAEARMGRRLKASILMSRKQDLFWWIVRFIPSFYTMYLAWHLETEAYIHMIAIVEDLPTHRLKKNDLGDVELSLFYGAVLAKRSHVLDWQQHYTVWVSLYITGTRPGSITVCPGYERGAELGLGIRRTEDETLRWSDVDWIRFDNGIGVRVTLRYLKMYRRPHKRYTAETSRYFTFVPTTGTRFEFDVSVLLFALAQSRGLFQDSVEEVLNDQSPIRVNTTIAQQAVFVNVDRVENIEADQPMGESLLNIKLIL</sequence>
<gene>
    <name evidence="1" type="ORF">K491DRAFT_777681</name>
</gene>
<dbReference type="OrthoDB" id="3799483at2759"/>
<evidence type="ECO:0000313" key="2">
    <source>
        <dbReference type="Proteomes" id="UP000799324"/>
    </source>
</evidence>
<reference evidence="1" key="1">
    <citation type="journal article" date="2020" name="Stud. Mycol.">
        <title>101 Dothideomycetes genomes: a test case for predicting lifestyles and emergence of pathogens.</title>
        <authorList>
            <person name="Haridas S."/>
            <person name="Albert R."/>
            <person name="Binder M."/>
            <person name="Bloem J."/>
            <person name="Labutti K."/>
            <person name="Salamov A."/>
            <person name="Andreopoulos B."/>
            <person name="Baker S."/>
            <person name="Barry K."/>
            <person name="Bills G."/>
            <person name="Bluhm B."/>
            <person name="Cannon C."/>
            <person name="Castanera R."/>
            <person name="Culley D."/>
            <person name="Daum C."/>
            <person name="Ezra D."/>
            <person name="Gonzalez J."/>
            <person name="Henrissat B."/>
            <person name="Kuo A."/>
            <person name="Liang C."/>
            <person name="Lipzen A."/>
            <person name="Lutzoni F."/>
            <person name="Magnuson J."/>
            <person name="Mondo S."/>
            <person name="Nolan M."/>
            <person name="Ohm R."/>
            <person name="Pangilinan J."/>
            <person name="Park H.-J."/>
            <person name="Ramirez L."/>
            <person name="Alfaro M."/>
            <person name="Sun H."/>
            <person name="Tritt A."/>
            <person name="Yoshinaga Y."/>
            <person name="Zwiers L.-H."/>
            <person name="Turgeon B."/>
            <person name="Goodwin S."/>
            <person name="Spatafora J."/>
            <person name="Crous P."/>
            <person name="Grigoriev I."/>
        </authorList>
    </citation>
    <scope>NUCLEOTIDE SEQUENCE</scope>
    <source>
        <strain evidence="1">CBS 122681</strain>
    </source>
</reference>
<organism evidence="1 2">
    <name type="scientific">Lophiostoma macrostomum CBS 122681</name>
    <dbReference type="NCBI Taxonomy" id="1314788"/>
    <lineage>
        <taxon>Eukaryota</taxon>
        <taxon>Fungi</taxon>
        <taxon>Dikarya</taxon>
        <taxon>Ascomycota</taxon>
        <taxon>Pezizomycotina</taxon>
        <taxon>Dothideomycetes</taxon>
        <taxon>Pleosporomycetidae</taxon>
        <taxon>Pleosporales</taxon>
        <taxon>Lophiostomataceae</taxon>
        <taxon>Lophiostoma</taxon>
    </lineage>
</organism>
<proteinExistence type="predicted"/>
<dbReference type="AlphaFoldDB" id="A0A6A6TC19"/>
<name>A0A6A6TC19_9PLEO</name>
<accession>A0A6A6TC19</accession>
<dbReference type="Proteomes" id="UP000799324">
    <property type="component" value="Unassembled WGS sequence"/>
</dbReference>
<protein>
    <submittedName>
        <fullName evidence="1">Uncharacterized protein</fullName>
    </submittedName>
</protein>
<dbReference type="EMBL" id="MU004332">
    <property type="protein sequence ID" value="KAF2656801.1"/>
    <property type="molecule type" value="Genomic_DNA"/>
</dbReference>